<dbReference type="AlphaFoldDB" id="A0A239IZN6"/>
<evidence type="ECO:0000256" key="1">
    <source>
        <dbReference type="SAM" id="Phobius"/>
    </source>
</evidence>
<proteinExistence type="predicted"/>
<dbReference type="InterPro" id="IPR019692">
    <property type="entry name" value="CFP-6_PH"/>
</dbReference>
<name>A0A239IZN6_9ACTN</name>
<dbReference type="Pfam" id="PF10756">
    <property type="entry name" value="bPH_6"/>
    <property type="match status" value="1"/>
</dbReference>
<feature type="transmembrane region" description="Helical" evidence="1">
    <location>
        <begin position="46"/>
        <end position="66"/>
    </location>
</feature>
<sequence>MITAVTSPDVVLELRPPRPAVVLSLISALPAVVVVPMVLDGFSARFATVLLLLYVGALAFHAVTVLTRVRAHADGSLEVRNRLSTRRLHRTDVARVTAARQGGLGSAWRLELLLADGSTLPLIATQTPQSRPQRHLEERAAELRRWLGDAANR</sequence>
<feature type="domain" description="Low molecular weight protein antigen 6 PH" evidence="2">
    <location>
        <begin position="68"/>
        <end position="139"/>
    </location>
</feature>
<evidence type="ECO:0000259" key="2">
    <source>
        <dbReference type="Pfam" id="PF10756"/>
    </source>
</evidence>
<keyword evidence="4" id="KW-1185">Reference proteome</keyword>
<feature type="transmembrane region" description="Helical" evidence="1">
    <location>
        <begin position="20"/>
        <end position="39"/>
    </location>
</feature>
<evidence type="ECO:0000313" key="3">
    <source>
        <dbReference type="EMBL" id="SNS98985.1"/>
    </source>
</evidence>
<dbReference type="Proteomes" id="UP000198373">
    <property type="component" value="Unassembled WGS sequence"/>
</dbReference>
<keyword evidence="1" id="KW-0812">Transmembrane</keyword>
<protein>
    <submittedName>
        <fullName evidence="3">PH domain-containing protein</fullName>
    </submittedName>
</protein>
<keyword evidence="1" id="KW-1133">Transmembrane helix</keyword>
<gene>
    <name evidence="3" type="ORF">SAMN06893096_11264</name>
</gene>
<evidence type="ECO:0000313" key="4">
    <source>
        <dbReference type="Proteomes" id="UP000198373"/>
    </source>
</evidence>
<dbReference type="EMBL" id="FZOO01000012">
    <property type="protein sequence ID" value="SNS98985.1"/>
    <property type="molecule type" value="Genomic_DNA"/>
</dbReference>
<keyword evidence="1" id="KW-0472">Membrane</keyword>
<accession>A0A239IZN6</accession>
<organism evidence="3 4">
    <name type="scientific">Geodermatophilus pulveris</name>
    <dbReference type="NCBI Taxonomy" id="1564159"/>
    <lineage>
        <taxon>Bacteria</taxon>
        <taxon>Bacillati</taxon>
        <taxon>Actinomycetota</taxon>
        <taxon>Actinomycetes</taxon>
        <taxon>Geodermatophilales</taxon>
        <taxon>Geodermatophilaceae</taxon>
        <taxon>Geodermatophilus</taxon>
    </lineage>
</organism>
<reference evidence="4" key="1">
    <citation type="submission" date="2017-06" db="EMBL/GenBank/DDBJ databases">
        <authorList>
            <person name="Varghese N."/>
            <person name="Submissions S."/>
        </authorList>
    </citation>
    <scope>NUCLEOTIDE SEQUENCE [LARGE SCALE GENOMIC DNA]</scope>
    <source>
        <strain evidence="4">DSM 46839</strain>
    </source>
</reference>